<evidence type="ECO:0000256" key="1">
    <source>
        <dbReference type="SAM" id="Phobius"/>
    </source>
</evidence>
<feature type="transmembrane region" description="Helical" evidence="1">
    <location>
        <begin position="1114"/>
        <end position="1135"/>
    </location>
</feature>
<organism evidence="4 5">
    <name type="scientific">Glossina palpalis gambiensis</name>
    <dbReference type="NCBI Taxonomy" id="67801"/>
    <lineage>
        <taxon>Eukaryota</taxon>
        <taxon>Metazoa</taxon>
        <taxon>Ecdysozoa</taxon>
        <taxon>Arthropoda</taxon>
        <taxon>Hexapoda</taxon>
        <taxon>Insecta</taxon>
        <taxon>Pterygota</taxon>
        <taxon>Neoptera</taxon>
        <taxon>Endopterygota</taxon>
        <taxon>Diptera</taxon>
        <taxon>Brachycera</taxon>
        <taxon>Muscomorpha</taxon>
        <taxon>Hippoboscoidea</taxon>
        <taxon>Glossinidae</taxon>
        <taxon>Glossina</taxon>
    </lineage>
</organism>
<keyword evidence="1" id="KW-0812">Transmembrane</keyword>
<dbReference type="InterPro" id="IPR052728">
    <property type="entry name" value="O2_lipid_transport_reg"/>
</dbReference>
<keyword evidence="1" id="KW-0472">Membrane</keyword>
<feature type="transmembrane region" description="Helical" evidence="1">
    <location>
        <begin position="936"/>
        <end position="962"/>
    </location>
</feature>
<feature type="transmembrane region" description="Helical" evidence="1">
    <location>
        <begin position="856"/>
        <end position="876"/>
    </location>
</feature>
<feature type="transmembrane region" description="Helical" evidence="1">
    <location>
        <begin position="896"/>
        <end position="916"/>
    </location>
</feature>
<feature type="transmembrane region" description="Helical" evidence="1">
    <location>
        <begin position="610"/>
        <end position="632"/>
    </location>
</feature>
<feature type="domain" description="Acyltransferase 3" evidence="3">
    <location>
        <begin position="255"/>
        <end position="623"/>
    </location>
</feature>
<feature type="transmembrane region" description="Helical" evidence="1">
    <location>
        <begin position="411"/>
        <end position="431"/>
    </location>
</feature>
<feature type="transmembrane region" description="Helical" evidence="1">
    <location>
        <begin position="581"/>
        <end position="598"/>
    </location>
</feature>
<name>A0A1B0BC09_9MUSC</name>
<dbReference type="AlphaFoldDB" id="A0A1B0BC09"/>
<evidence type="ECO:0000259" key="3">
    <source>
        <dbReference type="Pfam" id="PF01757"/>
    </source>
</evidence>
<keyword evidence="1" id="KW-1133">Transmembrane helix</keyword>
<feature type="domain" description="Acyltransferase 3" evidence="3">
    <location>
        <begin position="851"/>
        <end position="1035"/>
    </location>
</feature>
<dbReference type="PANTHER" id="PTHR11161:SF22">
    <property type="entry name" value="ACYLTRANSFERASE 3 DOMAIN-CONTAINING PROTEIN-RELATED"/>
    <property type="match status" value="1"/>
</dbReference>
<dbReference type="EMBL" id="JXJN01011753">
    <property type="status" value="NOT_ANNOTATED_CDS"/>
    <property type="molecule type" value="Genomic_DNA"/>
</dbReference>
<feature type="transmembrane region" description="Helical" evidence="1">
    <location>
        <begin position="490"/>
        <end position="509"/>
    </location>
</feature>
<feature type="transmembrane region" description="Helical" evidence="1">
    <location>
        <begin position="180"/>
        <end position="202"/>
    </location>
</feature>
<dbReference type="EMBL" id="JXJN01011752">
    <property type="status" value="NOT_ANNOTATED_CDS"/>
    <property type="molecule type" value="Genomic_DNA"/>
</dbReference>
<feature type="transmembrane region" description="Helical" evidence="1">
    <location>
        <begin position="551"/>
        <end position="569"/>
    </location>
</feature>
<feature type="transmembrane region" description="Helical" evidence="1">
    <location>
        <begin position="261"/>
        <end position="278"/>
    </location>
</feature>
<feature type="transmembrane region" description="Helical" evidence="1">
    <location>
        <begin position="1008"/>
        <end position="1028"/>
    </location>
</feature>
<dbReference type="VEuPathDB" id="VectorBase:GPPI025296"/>
<evidence type="ECO:0000256" key="2">
    <source>
        <dbReference type="SAM" id="SignalP"/>
    </source>
</evidence>
<dbReference type="PANTHER" id="PTHR11161">
    <property type="entry name" value="O-ACYLTRANSFERASE"/>
    <property type="match status" value="1"/>
</dbReference>
<feature type="chain" id="PRO_5008404684" description="Acyltransferase 3 domain-containing protein" evidence="2">
    <location>
        <begin position="22"/>
        <end position="1145"/>
    </location>
</feature>
<proteinExistence type="predicted"/>
<keyword evidence="2" id="KW-0732">Signal</keyword>
<sequence length="1145" mass="135673">MFNEISLLNLIIITQILLTYGEKLNMSAFYQMPPIYQFDDYDKCLSINPSAYCVVYAEIEPNHSSQLWNQIDIYSKDINRHFRHDRLHFGVCVERCKSLLESLTVFERQQLYDRRIGKNEITEFQAALFKDETPRYSAFQEMLGKCLNYDFTIKYNLTLKTNIDYCDSNELPQKTDTFDIVVYSILASFAFVNVLSSLYDYYLRCQQPHYKQTYGFYETEHSNSVHRLLTSFSIYRNYYRLMAPVTISTNKRLRFLNGYRALFVILNLFGHCVMFYTGVHIENTQFFEDYFHNPVVAIFQNGPVITQVFFLLCGFVLKMKFNEFRPITPEVTYKRCFGIFVKILTLRYLRLIPSLVIVMLFNASVLPHLGDGPFWRHMIEPERVFCRERWWHNVLMINNYFTHKPCSLHTWFLAADMQLTVLFLLVLILISKFPKLKILSLVMLTIISVAITAAVTYILKLETFIYFKPESFRFLFFLNIEEFYQSYVPFYTNMGGYIIGFILADIYANCKDSDSDSLNKWIQLGFWLAFPAGFGFLFSRLFFIDSGIERPSLWLALYAGLYLILYHFANTPFVRTLGRMSFQIYLWHFSVIRVVIGSHRQPVFLSEPFMFFQIIVVFVITSLTAFAMTIILEFPMANVIKCISGNVFKLDLIILQVILAGSNIFSESQRNIPTSSYYEMPPLYQFDDYDKCIDSRMSYSYCVVYAEIEPNASSPLWNQIDMYSRDERHHYRHDRLFFGVCVEDCKTLLKSLPDFQQQQLYDKTIGSNEITEYYAEVYKHEPDYHLVNQQLLGKCLNYNFQAMYQQLRNIQAYDHYKKNQYGVKKLLTSFSLYRNYYRLLAPSSIEKSELKFINGLRVFLLFCVVMAHSVVLDMLIQTQNPEYFEKFYYNPEIAIFTNGAVIIQIFFFFAGFFLKLKFDELQLVSPRTSLRRCIGVYFKVFLARYLRIVPSLMILILFNGFLLSHMGDGPFWRHITEAEHVFCREYWWQNLFMINNFLLKESCCQHTWFLATDIQLTEFFLIIFILVAKTYRYVFFKDFDTMYQSYVPFYTNLSGYIFGFICAEIYENYVHMDAPIGRLSFQLYLWHVTVIKILGGFYRQPIYINTTFLVGQTFLNFFISNLIAFVMTLTLEYPVARIIKYFINK</sequence>
<reference evidence="5" key="1">
    <citation type="submission" date="2015-01" db="EMBL/GenBank/DDBJ databases">
        <authorList>
            <person name="Aksoy S."/>
            <person name="Warren W."/>
            <person name="Wilson R.K."/>
        </authorList>
    </citation>
    <scope>NUCLEOTIDE SEQUENCE [LARGE SCALE GENOMIC DNA]</scope>
    <source>
        <strain evidence="5">IAEA</strain>
    </source>
</reference>
<feature type="signal peptide" evidence="2">
    <location>
        <begin position="1"/>
        <end position="21"/>
    </location>
</feature>
<feature type="transmembrane region" description="Helical" evidence="1">
    <location>
        <begin position="521"/>
        <end position="539"/>
    </location>
</feature>
<dbReference type="EnsemblMetazoa" id="GPPI025296-RA">
    <property type="protein sequence ID" value="GPPI025296-PA"/>
    <property type="gene ID" value="GPPI025296"/>
</dbReference>
<feature type="transmembrane region" description="Helical" evidence="1">
    <location>
        <begin position="298"/>
        <end position="317"/>
    </location>
</feature>
<dbReference type="Pfam" id="PF01757">
    <property type="entry name" value="Acyl_transf_3"/>
    <property type="match status" value="2"/>
</dbReference>
<evidence type="ECO:0000313" key="4">
    <source>
        <dbReference type="EnsemblMetazoa" id="GPPI025296-PA"/>
    </source>
</evidence>
<dbReference type="GO" id="GO:0016747">
    <property type="term" value="F:acyltransferase activity, transferring groups other than amino-acyl groups"/>
    <property type="evidence" value="ECO:0007669"/>
    <property type="project" value="InterPro"/>
</dbReference>
<keyword evidence="5" id="KW-1185">Reference proteome</keyword>
<feature type="transmembrane region" description="Helical" evidence="1">
    <location>
        <begin position="348"/>
        <end position="369"/>
    </location>
</feature>
<dbReference type="Proteomes" id="UP000092460">
    <property type="component" value="Unassembled WGS sequence"/>
</dbReference>
<protein>
    <recommendedName>
        <fullName evidence="3">Acyltransferase 3 domain-containing protein</fullName>
    </recommendedName>
</protein>
<evidence type="ECO:0000313" key="5">
    <source>
        <dbReference type="Proteomes" id="UP000092460"/>
    </source>
</evidence>
<accession>A0A1B0BC09</accession>
<dbReference type="InterPro" id="IPR002656">
    <property type="entry name" value="Acyl_transf_3_dom"/>
</dbReference>
<reference evidence="4" key="2">
    <citation type="submission" date="2020-05" db="UniProtKB">
        <authorList>
            <consortium name="EnsemblMetazoa"/>
        </authorList>
    </citation>
    <scope>IDENTIFICATION</scope>
    <source>
        <strain evidence="4">IAEA</strain>
    </source>
</reference>
<feature type="transmembrane region" description="Helical" evidence="1">
    <location>
        <begin position="438"/>
        <end position="459"/>
    </location>
</feature>